<dbReference type="AlphaFoldDB" id="A0A4R9C239"/>
<dbReference type="InterPro" id="IPR051094">
    <property type="entry name" value="Diverse_Catalytic_Enzymes"/>
</dbReference>
<reference evidence="8 9" key="1">
    <citation type="submission" date="2019-01" db="EMBL/GenBank/DDBJ databases">
        <title>Draft Genome Sequences of Helcococcus ovis Strains Isolated from the Uterus and Vagina of Dairy Cows with Metritis.</title>
        <authorList>
            <person name="Cunha F."/>
            <person name="Jeon S.J."/>
            <person name="Kutzer P."/>
            <person name="Galvao K.N."/>
        </authorList>
    </citation>
    <scope>NUCLEOTIDE SEQUENCE [LARGE SCALE GENOMIC DNA]</scope>
    <source>
        <strain evidence="8 9">KG-37</strain>
    </source>
</reference>
<dbReference type="NCBIfam" id="TIGR00488">
    <property type="entry name" value="bis(5'-nucleosyl)-tetraphosphatase (symmetrical) YqeK"/>
    <property type="match status" value="1"/>
</dbReference>
<evidence type="ECO:0000256" key="3">
    <source>
        <dbReference type="ARBA" id="ARBA00022741"/>
    </source>
</evidence>
<dbReference type="SMART" id="SM00471">
    <property type="entry name" value="HDc"/>
    <property type="match status" value="1"/>
</dbReference>
<dbReference type="OrthoDB" id="5295945at2"/>
<protein>
    <recommendedName>
        <fullName evidence="1">bis(5'-nucleosyl)-tetraphosphatase (symmetrical)</fullName>
        <ecNumber evidence="1">3.6.1.41</ecNumber>
    </recommendedName>
</protein>
<keyword evidence="9" id="KW-1185">Reference proteome</keyword>
<comment type="catalytic activity">
    <reaction evidence="6">
        <text>P(1),P(4)-bis(5'-adenosyl) tetraphosphate + H2O = 2 ADP + 2 H(+)</text>
        <dbReference type="Rhea" id="RHEA:24252"/>
        <dbReference type="ChEBI" id="CHEBI:15377"/>
        <dbReference type="ChEBI" id="CHEBI:15378"/>
        <dbReference type="ChEBI" id="CHEBI:58141"/>
        <dbReference type="ChEBI" id="CHEBI:456216"/>
        <dbReference type="EC" id="3.6.1.41"/>
    </reaction>
</comment>
<name>A0A4R9C239_9FIRM</name>
<sequence>MALDFENIKNKLKKMLKLSRYEHVLRVNETALKLNRDLGLNIDEGKIQYSCLLHDCAKNNEEYYFEMYKEKYNLIKKEIFRLPLLAHTILGPIVAKEEYGIEDKEILDAIRWHTTGKENMTPLEKLVFIADYIEPGRSFETVDEVRKKVYENFDLGILLSLNNQIKYLISINAIIDLNTIEARNYLQRSINE</sequence>
<evidence type="ECO:0000313" key="8">
    <source>
        <dbReference type="EMBL" id="TFF66487.1"/>
    </source>
</evidence>
<dbReference type="GO" id="GO:0008803">
    <property type="term" value="F:bis(5'-nucleosyl)-tetraphosphatase (symmetrical) activity"/>
    <property type="evidence" value="ECO:0007669"/>
    <property type="project" value="UniProtKB-EC"/>
</dbReference>
<evidence type="ECO:0000256" key="2">
    <source>
        <dbReference type="ARBA" id="ARBA00022723"/>
    </source>
</evidence>
<keyword evidence="3" id="KW-0547">Nucleotide-binding</keyword>
<dbReference type="InterPro" id="IPR006674">
    <property type="entry name" value="HD_domain"/>
</dbReference>
<dbReference type="EC" id="3.6.1.41" evidence="1"/>
<accession>A0A4R9C239</accession>
<dbReference type="RefSeq" id="WP_134711699.1">
    <property type="nucleotide sequence ID" value="NZ_CP119081.1"/>
</dbReference>
<dbReference type="GO" id="GO:0046872">
    <property type="term" value="F:metal ion binding"/>
    <property type="evidence" value="ECO:0007669"/>
    <property type="project" value="UniProtKB-KW"/>
</dbReference>
<dbReference type="GeneID" id="97030705"/>
<evidence type="ECO:0000256" key="4">
    <source>
        <dbReference type="ARBA" id="ARBA00022801"/>
    </source>
</evidence>
<dbReference type="GO" id="GO:0000166">
    <property type="term" value="F:nucleotide binding"/>
    <property type="evidence" value="ECO:0007669"/>
    <property type="project" value="UniProtKB-KW"/>
</dbReference>
<evidence type="ECO:0000256" key="5">
    <source>
        <dbReference type="ARBA" id="ARBA00023004"/>
    </source>
</evidence>
<dbReference type="Gene3D" id="1.10.3210.10">
    <property type="entry name" value="Hypothetical protein af1432"/>
    <property type="match status" value="1"/>
</dbReference>
<dbReference type="InterPro" id="IPR003607">
    <property type="entry name" value="HD/PDEase_dom"/>
</dbReference>
<feature type="domain" description="HD" evidence="7">
    <location>
        <begin position="20"/>
        <end position="136"/>
    </location>
</feature>
<dbReference type="PANTHER" id="PTHR35795:SF1">
    <property type="entry name" value="BIS(5'-NUCLEOSYL)-TETRAPHOSPHATASE, SYMMETRICAL"/>
    <property type="match status" value="1"/>
</dbReference>
<dbReference type="PANTHER" id="PTHR35795">
    <property type="entry name" value="SLR1885 PROTEIN"/>
    <property type="match status" value="1"/>
</dbReference>
<dbReference type="Proteomes" id="UP000297454">
    <property type="component" value="Unassembled WGS sequence"/>
</dbReference>
<evidence type="ECO:0000313" key="9">
    <source>
        <dbReference type="Proteomes" id="UP000297454"/>
    </source>
</evidence>
<keyword evidence="4" id="KW-0378">Hydrolase</keyword>
<evidence type="ECO:0000259" key="7">
    <source>
        <dbReference type="PROSITE" id="PS51831"/>
    </source>
</evidence>
<comment type="caution">
    <text evidence="8">The sequence shown here is derived from an EMBL/GenBank/DDBJ whole genome shotgun (WGS) entry which is preliminary data.</text>
</comment>
<dbReference type="EMBL" id="SCFR01000010">
    <property type="protein sequence ID" value="TFF66487.1"/>
    <property type="molecule type" value="Genomic_DNA"/>
</dbReference>
<proteinExistence type="predicted"/>
<keyword evidence="5" id="KW-0408">Iron</keyword>
<evidence type="ECO:0000256" key="6">
    <source>
        <dbReference type="ARBA" id="ARBA00049417"/>
    </source>
</evidence>
<dbReference type="PROSITE" id="PS51831">
    <property type="entry name" value="HD"/>
    <property type="match status" value="1"/>
</dbReference>
<dbReference type="CDD" id="cd00077">
    <property type="entry name" value="HDc"/>
    <property type="match status" value="1"/>
</dbReference>
<dbReference type="SUPFAM" id="SSF109604">
    <property type="entry name" value="HD-domain/PDEase-like"/>
    <property type="match status" value="1"/>
</dbReference>
<keyword evidence="2" id="KW-0479">Metal-binding</keyword>
<organism evidence="8 9">
    <name type="scientific">Helcococcus ovis</name>
    <dbReference type="NCBI Taxonomy" id="72026"/>
    <lineage>
        <taxon>Bacteria</taxon>
        <taxon>Bacillati</taxon>
        <taxon>Bacillota</taxon>
        <taxon>Tissierellia</taxon>
        <taxon>Tissierellales</taxon>
        <taxon>Peptoniphilaceae</taxon>
        <taxon>Helcococcus</taxon>
    </lineage>
</organism>
<evidence type="ECO:0000256" key="1">
    <source>
        <dbReference type="ARBA" id="ARBA00012506"/>
    </source>
</evidence>
<gene>
    <name evidence="8" type="ORF">EQF91_04060</name>
</gene>
<dbReference type="Pfam" id="PF01966">
    <property type="entry name" value="HD"/>
    <property type="match status" value="1"/>
</dbReference>
<dbReference type="InterPro" id="IPR005249">
    <property type="entry name" value="YqeK"/>
</dbReference>